<dbReference type="GO" id="GO:0006888">
    <property type="term" value="P:endoplasmic reticulum to Golgi vesicle-mediated transport"/>
    <property type="evidence" value="ECO:0007669"/>
    <property type="project" value="TreeGrafter"/>
</dbReference>
<dbReference type="SUPFAM" id="SSF49348">
    <property type="entry name" value="Clathrin adaptor appendage domain"/>
    <property type="match status" value="1"/>
</dbReference>
<evidence type="ECO:0000256" key="4">
    <source>
        <dbReference type="ARBA" id="ARBA00023136"/>
    </source>
</evidence>
<sequence length="750" mass="87121">MHNFFIKNSENAILQDISEKFNGTSLITRNCIKSINSFLYFLNTKEMNKDTLNSILILLLKSFQSKELYLKQVVYSTLVEVSKYTDQGFIGINIIVKDYSQSKIKHKIIKSLFCIIPEEMINDFTKMLKEAFLSNDQNLINSAVIVCLFLLDKNCSKVKDLFKTLNITDDIYGYHSLNLLNLSNKILGNNDKGSLRNIFSHKNEAGILSVRLATKFKKFELFKNFLNLRISDTYVFFEACKQMSMIKEEYSISYISMICQGLRSFLKNGNFYEKFASIKILSKLSTSFPRKIEILNKEIEELLQDTSKSLSMLAISTLLKTGTEETIDRLVKYLPEFMAEMDDNYKIVGLNALYILTTKNSRKLDIFLDFTRKCFLEKGNLNFKLFIVNLLKKLTKNIELLDTVLDIYVCYLEDSEYHEVSSEILGIMSHEIYKSKNSKKYLLHVYNRLILEDEKIKNAALQCIYNLSDKMEISESIFEDNEDEIINTFYINNLKNNIHSAEDFEMSSLGDLQPKVETYLKSFTFVDNDEKKVVHQVKECRELYLSKENDEINVRLVKKITENKIVLEYTIENKYEDIEIKNGVLGVKIKNKITPLPFNHLKPSQSITLELDIDSEPDLTVYGTLDYEICMVDDYSEAESESMSLLPYQITIFDLMKNIEKEKGQYSGSIKITLKTDLAGGSKKILDLINLKIYSQNNFNNCNHLQFCGEYNNLGCFIDCTIEFDKVCRCNIEIWNDSDELLERLLKYFE</sequence>
<dbReference type="FunCoup" id="C4V9C8">
    <property type="interactions" value="213"/>
</dbReference>
<name>C4V9C8_VAIC1</name>
<protein>
    <recommendedName>
        <fullName evidence="5">Clathrin/coatomer adaptor adaptin-like N-terminal domain-containing protein</fullName>
    </recommendedName>
</protein>
<dbReference type="PANTHER" id="PTHR10261">
    <property type="entry name" value="COATOMER SUBUNIT GAMMA"/>
    <property type="match status" value="1"/>
</dbReference>
<dbReference type="OrthoDB" id="1074925at2759"/>
<evidence type="ECO:0000256" key="1">
    <source>
        <dbReference type="ARBA" id="ARBA00004308"/>
    </source>
</evidence>
<accession>C4V9C8</accession>
<dbReference type="GO" id="GO:0030126">
    <property type="term" value="C:COPI vesicle coat"/>
    <property type="evidence" value="ECO:0007669"/>
    <property type="project" value="TreeGrafter"/>
</dbReference>
<keyword evidence="4" id="KW-0472">Membrane</keyword>
<dbReference type="GO" id="GO:0009306">
    <property type="term" value="P:protein secretion"/>
    <property type="evidence" value="ECO:0007669"/>
    <property type="project" value="TreeGrafter"/>
</dbReference>
<dbReference type="STRING" id="578460.C4V9C8"/>
<dbReference type="InParanoid" id="C4V9C8"/>
<evidence type="ECO:0000256" key="2">
    <source>
        <dbReference type="ARBA" id="ARBA00022448"/>
    </source>
</evidence>
<dbReference type="GO" id="GO:0006886">
    <property type="term" value="P:intracellular protein transport"/>
    <property type="evidence" value="ECO:0007669"/>
    <property type="project" value="InterPro"/>
</dbReference>
<dbReference type="SUPFAM" id="SSF48371">
    <property type="entry name" value="ARM repeat"/>
    <property type="match status" value="1"/>
</dbReference>
<dbReference type="HOGENOM" id="CLU_021042_0_0_1"/>
<proteinExistence type="predicted"/>
<dbReference type="VEuPathDB" id="MicrosporidiaDB:NCER_101159"/>
<dbReference type="OMA" id="DDECYIN"/>
<keyword evidence="2" id="KW-0813">Transport</keyword>
<dbReference type="InterPro" id="IPR017106">
    <property type="entry name" value="Coatomer_gsu"/>
</dbReference>
<dbReference type="GO" id="GO:0005793">
    <property type="term" value="C:endoplasmic reticulum-Golgi intermediate compartment"/>
    <property type="evidence" value="ECO:0007669"/>
    <property type="project" value="TreeGrafter"/>
</dbReference>
<dbReference type="InterPro" id="IPR016024">
    <property type="entry name" value="ARM-type_fold"/>
</dbReference>
<dbReference type="EMBL" id="ACOL01000101">
    <property type="protein sequence ID" value="EEQ82180.1"/>
    <property type="molecule type" value="Genomic_DNA"/>
</dbReference>
<evidence type="ECO:0000313" key="6">
    <source>
        <dbReference type="EMBL" id="EEQ82180.1"/>
    </source>
</evidence>
<gene>
    <name evidence="6" type="ORF">NCER_101159</name>
</gene>
<dbReference type="PANTHER" id="PTHR10261:SF0">
    <property type="entry name" value="COATOMER SUBUNIT GAMMA-2"/>
    <property type="match status" value="1"/>
</dbReference>
<dbReference type="GO" id="GO:0006891">
    <property type="term" value="P:intra-Golgi vesicle-mediated transport"/>
    <property type="evidence" value="ECO:0007669"/>
    <property type="project" value="TreeGrafter"/>
</dbReference>
<evidence type="ECO:0000259" key="5">
    <source>
        <dbReference type="Pfam" id="PF01602"/>
    </source>
</evidence>
<dbReference type="GO" id="GO:0000139">
    <property type="term" value="C:Golgi membrane"/>
    <property type="evidence" value="ECO:0007669"/>
    <property type="project" value="TreeGrafter"/>
</dbReference>
<comment type="subcellular location">
    <subcellularLocation>
        <location evidence="1">Endomembrane system</location>
    </subcellularLocation>
</comment>
<dbReference type="InterPro" id="IPR002553">
    <property type="entry name" value="Clathrin/coatomer_adapt-like_N"/>
</dbReference>
<dbReference type="Proteomes" id="UP000009082">
    <property type="component" value="Unassembled WGS sequence"/>
</dbReference>
<dbReference type="AlphaFoldDB" id="C4V9C8"/>
<evidence type="ECO:0000313" key="7">
    <source>
        <dbReference type="Proteomes" id="UP000009082"/>
    </source>
</evidence>
<feature type="domain" description="Clathrin/coatomer adaptor adaptin-like N-terminal" evidence="5">
    <location>
        <begin position="228"/>
        <end position="472"/>
    </location>
</feature>
<dbReference type="Pfam" id="PF01602">
    <property type="entry name" value="Adaptin_N"/>
    <property type="match status" value="1"/>
</dbReference>
<evidence type="ECO:0000256" key="3">
    <source>
        <dbReference type="ARBA" id="ARBA00022927"/>
    </source>
</evidence>
<dbReference type="GO" id="GO:0005783">
    <property type="term" value="C:endoplasmic reticulum"/>
    <property type="evidence" value="ECO:0007669"/>
    <property type="project" value="TreeGrafter"/>
</dbReference>
<organism evidence="7">
    <name type="scientific">Vairimorpha ceranae (strain BRL01)</name>
    <name type="common">Microsporidian parasite</name>
    <name type="synonym">Nosema ceranae</name>
    <dbReference type="NCBI Taxonomy" id="578460"/>
    <lineage>
        <taxon>Eukaryota</taxon>
        <taxon>Fungi</taxon>
        <taxon>Fungi incertae sedis</taxon>
        <taxon>Microsporidia</taxon>
        <taxon>Nosematidae</taxon>
        <taxon>Vairimorpha</taxon>
    </lineage>
</organism>
<dbReference type="Gene3D" id="1.25.10.10">
    <property type="entry name" value="Leucine-rich Repeat Variant"/>
    <property type="match status" value="1"/>
</dbReference>
<reference evidence="7" key="1">
    <citation type="journal article" date="2009" name="PLoS Pathog.">
        <title>Genomic analyses of the microsporidian Nosema ceranae, an emergent pathogen of honey bees.</title>
        <authorList>
            <person name="Cornman R.S."/>
            <person name="Chen Y.P."/>
            <person name="Schatz M.C."/>
            <person name="Street C."/>
            <person name="Zhao Y."/>
            <person name="Desany B."/>
            <person name="Egholm M."/>
            <person name="Hutchison S."/>
            <person name="Pettis J.S."/>
            <person name="Lipkin W.I."/>
            <person name="Evans J.D."/>
        </authorList>
    </citation>
    <scope>NUCLEOTIDE SEQUENCE [LARGE SCALE GENOMIC DNA]</scope>
    <source>
        <strain evidence="7">BRL01</strain>
    </source>
</reference>
<keyword evidence="3" id="KW-0653">Protein transport</keyword>
<dbReference type="InterPro" id="IPR013041">
    <property type="entry name" value="Clathrin_app_Ig-like_sf"/>
</dbReference>
<dbReference type="InterPro" id="IPR011989">
    <property type="entry name" value="ARM-like"/>
</dbReference>
<dbReference type="KEGG" id="nce:NCER_101159"/>